<dbReference type="OrthoDB" id="9775140at2"/>
<organism evidence="3 4">
    <name type="scientific">Acetomicrobium hydrogeniformans ATCC BAA-1850</name>
    <dbReference type="NCBI Taxonomy" id="592015"/>
    <lineage>
        <taxon>Bacteria</taxon>
        <taxon>Thermotogati</taxon>
        <taxon>Synergistota</taxon>
        <taxon>Synergistia</taxon>
        <taxon>Synergistales</taxon>
        <taxon>Acetomicrobiaceae</taxon>
        <taxon>Acetomicrobium</taxon>
    </lineage>
</organism>
<dbReference type="eggNOG" id="COG1013">
    <property type="taxonomic scope" value="Bacteria"/>
</dbReference>
<dbReference type="SUPFAM" id="SSF52518">
    <property type="entry name" value="Thiamin diphosphate-binding fold (THDP-binding)"/>
    <property type="match status" value="1"/>
</dbReference>
<name>A0A0T5XB36_9BACT</name>
<keyword evidence="1" id="KW-0560">Oxidoreductase</keyword>
<dbReference type="RefSeq" id="WP_009201724.1">
    <property type="nucleotide sequence ID" value="NZ_ACJX03000001.1"/>
</dbReference>
<feature type="domain" description="Thiamine pyrophosphate enzyme TPP-binding" evidence="2">
    <location>
        <begin position="65"/>
        <end position="203"/>
    </location>
</feature>
<dbReference type="InterPro" id="IPR051457">
    <property type="entry name" value="2-oxoacid:Fd_oxidoreductase"/>
</dbReference>
<evidence type="ECO:0000313" key="3">
    <source>
        <dbReference type="EMBL" id="KRT35571.1"/>
    </source>
</evidence>
<dbReference type="InterPro" id="IPR011766">
    <property type="entry name" value="TPP_enzyme_TPP-bd"/>
</dbReference>
<dbReference type="EMBL" id="ACJX03000001">
    <property type="protein sequence ID" value="KRT35571.1"/>
    <property type="molecule type" value="Genomic_DNA"/>
</dbReference>
<reference evidence="4" key="1">
    <citation type="submission" date="2012-09" db="EMBL/GenBank/DDBJ databases">
        <authorList>
            <person name="Weinstock G."/>
            <person name="Sodergren E."/>
            <person name="Clifton S."/>
            <person name="Fulton L."/>
            <person name="Fulton B."/>
            <person name="Courtney L."/>
            <person name="Fronick C."/>
            <person name="Harrison M."/>
            <person name="Strong C."/>
            <person name="Farmer C."/>
            <person name="Delehaunty K."/>
            <person name="Markovic C."/>
            <person name="Hall O."/>
            <person name="Minx P."/>
            <person name="Tomlinson C."/>
            <person name="Mitreva M."/>
            <person name="Nelson J."/>
            <person name="Hou S."/>
            <person name="Wollam A."/>
            <person name="Pepin K.H."/>
            <person name="Johnson M."/>
            <person name="Bhonagiri V."/>
            <person name="Nash W.E."/>
            <person name="Suruliraj S."/>
            <person name="Warren W."/>
            <person name="Chinwalla A."/>
            <person name="Mardis E.R."/>
            <person name="Wilson R.K."/>
        </authorList>
    </citation>
    <scope>NUCLEOTIDE SEQUENCE [LARGE SCALE GENOMIC DNA]</scope>
    <source>
        <strain evidence="4">OS1</strain>
    </source>
</reference>
<dbReference type="Gene3D" id="3.40.50.970">
    <property type="match status" value="1"/>
</dbReference>
<dbReference type="CDD" id="cd03375">
    <property type="entry name" value="TPP_OGFOR"/>
    <property type="match status" value="1"/>
</dbReference>
<dbReference type="GO" id="GO:0045333">
    <property type="term" value="P:cellular respiration"/>
    <property type="evidence" value="ECO:0007669"/>
    <property type="project" value="UniProtKB-ARBA"/>
</dbReference>
<dbReference type="Pfam" id="PF02775">
    <property type="entry name" value="TPP_enzyme_C"/>
    <property type="match status" value="1"/>
</dbReference>
<evidence type="ECO:0000256" key="1">
    <source>
        <dbReference type="ARBA" id="ARBA00023002"/>
    </source>
</evidence>
<evidence type="ECO:0000259" key="2">
    <source>
        <dbReference type="Pfam" id="PF02775"/>
    </source>
</evidence>
<dbReference type="InterPro" id="IPR029061">
    <property type="entry name" value="THDP-binding"/>
</dbReference>
<dbReference type="PANTHER" id="PTHR48084:SF1">
    <property type="entry name" value="2-OXOGLUTARATE SYNTHASE SUBUNIT KORB"/>
    <property type="match status" value="1"/>
</dbReference>
<dbReference type="AlphaFoldDB" id="A0A0T5XB36"/>
<dbReference type="STRING" id="592015.HMPREF1705_02805"/>
<protein>
    <submittedName>
        <fullName evidence="3">Thiamine pyrophosphate enzyme, TPP binding domain protein</fullName>
    </submittedName>
</protein>
<comment type="caution">
    <text evidence="3">The sequence shown here is derived from an EMBL/GenBank/DDBJ whole genome shotgun (WGS) entry which is preliminary data.</text>
</comment>
<dbReference type="Proteomes" id="UP000005273">
    <property type="component" value="Unassembled WGS sequence"/>
</dbReference>
<accession>A0A0T5XB36</accession>
<dbReference type="GO" id="GO:0016625">
    <property type="term" value="F:oxidoreductase activity, acting on the aldehyde or oxo group of donors, iron-sulfur protein as acceptor"/>
    <property type="evidence" value="ECO:0007669"/>
    <property type="project" value="UniProtKB-ARBA"/>
</dbReference>
<evidence type="ECO:0000313" key="4">
    <source>
        <dbReference type="Proteomes" id="UP000005273"/>
    </source>
</evidence>
<dbReference type="PANTHER" id="PTHR48084">
    <property type="entry name" value="2-OXOGLUTARATE OXIDOREDUCTASE SUBUNIT KORB-RELATED"/>
    <property type="match status" value="1"/>
</dbReference>
<dbReference type="GO" id="GO:0030976">
    <property type="term" value="F:thiamine pyrophosphate binding"/>
    <property type="evidence" value="ECO:0007669"/>
    <property type="project" value="InterPro"/>
</dbReference>
<gene>
    <name evidence="3" type="ORF">HMPREF1705_02805</name>
</gene>
<keyword evidence="4" id="KW-1185">Reference proteome</keyword>
<proteinExistence type="predicted"/>
<sequence length="280" mass="30940">MSKRSCEVSWKAFLREENLPHQWCPGCGYGVILKSMLYAFEKGGLAPKDVVVVTGIGCWGKADDYLYANTVHVTHGRALPVATGIKVANPSMKVIALMGDGDSATIGGNHLIHSSRRNIDVVALVANNLNYGMTGGQYSCTTPLYSRTSTSWYGDPEPALDVCRISETAGASFVARTTVYHATTIEKYIGMALSHEGFSLVEVISPCPTYFGRYNKLSKAPEMLKWLKEQSIPIERVKDLSEEDLKEKFVTGVFVDKKGHSFLSRYRVIQSRARNELESE</sequence>